<sequence>MAKPRHSRFDCAPGCSVEAAISLIDGKWKCVILFHLLEGTMRFNELRRRVPAVTQRTLTNQLRELEMDGLIVRKVYAEVPPKVEYSLSELGHSMVPVLNALKEWGDLNIGRFGKAPASAITA</sequence>
<evidence type="ECO:0000256" key="3">
    <source>
        <dbReference type="ARBA" id="ARBA00023163"/>
    </source>
</evidence>
<keyword evidence="1" id="KW-0805">Transcription regulation</keyword>
<evidence type="ECO:0000313" key="6">
    <source>
        <dbReference type="Proteomes" id="UP000273516"/>
    </source>
</evidence>
<dbReference type="InterPro" id="IPR036388">
    <property type="entry name" value="WH-like_DNA-bd_sf"/>
</dbReference>
<keyword evidence="3" id="KW-0804">Transcription</keyword>
<comment type="caution">
    <text evidence="5">The sequence shown here is derived from an EMBL/GenBank/DDBJ whole genome shotgun (WGS) entry which is preliminary data.</text>
</comment>
<dbReference type="InterPro" id="IPR002577">
    <property type="entry name" value="HTH_HxlR"/>
</dbReference>
<dbReference type="RefSeq" id="WP_122114112.1">
    <property type="nucleotide sequence ID" value="NZ_QOKZ01000011.1"/>
</dbReference>
<dbReference type="OrthoDB" id="9800350at2"/>
<dbReference type="CDD" id="cd00090">
    <property type="entry name" value="HTH_ARSR"/>
    <property type="match status" value="1"/>
</dbReference>
<dbReference type="Proteomes" id="UP000273516">
    <property type="component" value="Unassembled WGS sequence"/>
</dbReference>
<keyword evidence="2" id="KW-0238">DNA-binding</keyword>
<keyword evidence="6" id="KW-1185">Reference proteome</keyword>
<dbReference type="AlphaFoldDB" id="A0A3M0MJV6"/>
<dbReference type="SUPFAM" id="SSF46785">
    <property type="entry name" value="Winged helix' DNA-binding domain"/>
    <property type="match status" value="1"/>
</dbReference>
<dbReference type="InterPro" id="IPR036390">
    <property type="entry name" value="WH_DNA-bd_sf"/>
</dbReference>
<evidence type="ECO:0000313" key="5">
    <source>
        <dbReference type="EMBL" id="RMC31567.1"/>
    </source>
</evidence>
<accession>A0A3M0MJV6</accession>
<dbReference type="Gene3D" id="1.10.10.10">
    <property type="entry name" value="Winged helix-like DNA-binding domain superfamily/Winged helix DNA-binding domain"/>
    <property type="match status" value="1"/>
</dbReference>
<feature type="domain" description="HTH hxlR-type" evidence="4">
    <location>
        <begin position="15"/>
        <end position="113"/>
    </location>
</feature>
<evidence type="ECO:0000256" key="1">
    <source>
        <dbReference type="ARBA" id="ARBA00023015"/>
    </source>
</evidence>
<dbReference type="InterPro" id="IPR011991">
    <property type="entry name" value="ArsR-like_HTH"/>
</dbReference>
<protein>
    <submittedName>
        <fullName evidence="5">Transcriptional regulator</fullName>
    </submittedName>
</protein>
<evidence type="ECO:0000259" key="4">
    <source>
        <dbReference type="PROSITE" id="PS51118"/>
    </source>
</evidence>
<organism evidence="5 6">
    <name type="scientific">Paracoccus alkanivorans</name>
    <dbReference type="NCBI Taxonomy" id="2116655"/>
    <lineage>
        <taxon>Bacteria</taxon>
        <taxon>Pseudomonadati</taxon>
        <taxon>Pseudomonadota</taxon>
        <taxon>Alphaproteobacteria</taxon>
        <taxon>Rhodobacterales</taxon>
        <taxon>Paracoccaceae</taxon>
        <taxon>Paracoccus</taxon>
    </lineage>
</organism>
<dbReference type="GO" id="GO:0006355">
    <property type="term" value="P:regulation of DNA-templated transcription"/>
    <property type="evidence" value="ECO:0007669"/>
    <property type="project" value="UniProtKB-ARBA"/>
</dbReference>
<reference evidence="5 6" key="1">
    <citation type="submission" date="2018-07" db="EMBL/GenBank/DDBJ databases">
        <authorList>
            <person name="Zhang Y."/>
            <person name="Wang L."/>
            <person name="Ma S."/>
        </authorList>
    </citation>
    <scope>NUCLEOTIDE SEQUENCE [LARGE SCALE GENOMIC DNA]</scope>
    <source>
        <strain evidence="5 6">4-2</strain>
    </source>
</reference>
<dbReference type="PANTHER" id="PTHR33204:SF29">
    <property type="entry name" value="TRANSCRIPTIONAL REGULATOR"/>
    <property type="match status" value="1"/>
</dbReference>
<proteinExistence type="predicted"/>
<evidence type="ECO:0000256" key="2">
    <source>
        <dbReference type="ARBA" id="ARBA00023125"/>
    </source>
</evidence>
<dbReference type="EMBL" id="QOKZ01000011">
    <property type="protein sequence ID" value="RMC31567.1"/>
    <property type="molecule type" value="Genomic_DNA"/>
</dbReference>
<dbReference type="PROSITE" id="PS51118">
    <property type="entry name" value="HTH_HXLR"/>
    <property type="match status" value="1"/>
</dbReference>
<dbReference type="Pfam" id="PF01638">
    <property type="entry name" value="HxlR"/>
    <property type="match status" value="1"/>
</dbReference>
<dbReference type="PANTHER" id="PTHR33204">
    <property type="entry name" value="TRANSCRIPTIONAL REGULATOR, MARR FAMILY"/>
    <property type="match status" value="1"/>
</dbReference>
<name>A0A3M0MJV6_9RHOB</name>
<gene>
    <name evidence="5" type="ORF">C9E81_19910</name>
</gene>
<dbReference type="GO" id="GO:0003677">
    <property type="term" value="F:DNA binding"/>
    <property type="evidence" value="ECO:0007669"/>
    <property type="project" value="UniProtKB-KW"/>
</dbReference>